<feature type="compositionally biased region" description="Pro residues" evidence="1">
    <location>
        <begin position="18"/>
        <end position="37"/>
    </location>
</feature>
<keyword evidence="3" id="KW-1185">Reference proteome</keyword>
<dbReference type="EMBL" id="SEOQ01001677">
    <property type="protein sequence ID" value="TFY50866.1"/>
    <property type="molecule type" value="Genomic_DNA"/>
</dbReference>
<sequence>PASKPTSKARRSLRSTAPPTPSQIPLPPSRSISPPPLSASAPRIRDQRSPKRTFDESSGSSEPATQESHKRSKHSEDVDMDDASASASEAEVDAEIDADVDADDDTPALSSSLSTTSSTSSSPSPPPPPVERPLTRRQRKALGLPKPRPAVTGTRSAGKIVIPGGRFRKTTRKGSGAAKGEDEPEEEDGEWQRNGTGRMDVRGFRELRI</sequence>
<feature type="compositionally biased region" description="Acidic residues" evidence="1">
    <location>
        <begin position="90"/>
        <end position="106"/>
    </location>
</feature>
<organism evidence="2 3">
    <name type="scientific">Dentipellis fragilis</name>
    <dbReference type="NCBI Taxonomy" id="205917"/>
    <lineage>
        <taxon>Eukaryota</taxon>
        <taxon>Fungi</taxon>
        <taxon>Dikarya</taxon>
        <taxon>Basidiomycota</taxon>
        <taxon>Agaricomycotina</taxon>
        <taxon>Agaricomycetes</taxon>
        <taxon>Russulales</taxon>
        <taxon>Hericiaceae</taxon>
        <taxon>Dentipellis</taxon>
    </lineage>
</organism>
<feature type="region of interest" description="Disordered" evidence="1">
    <location>
        <begin position="1"/>
        <end position="198"/>
    </location>
</feature>
<gene>
    <name evidence="2" type="ORF">EVG20_g11283</name>
</gene>
<comment type="caution">
    <text evidence="2">The sequence shown here is derived from an EMBL/GenBank/DDBJ whole genome shotgun (WGS) entry which is preliminary data.</text>
</comment>
<evidence type="ECO:0000313" key="2">
    <source>
        <dbReference type="EMBL" id="TFY50866.1"/>
    </source>
</evidence>
<dbReference type="OrthoDB" id="415023at2759"/>
<feature type="non-terminal residue" evidence="2">
    <location>
        <position position="1"/>
    </location>
</feature>
<protein>
    <submittedName>
        <fullName evidence="2">Uncharacterized protein</fullName>
    </submittedName>
</protein>
<evidence type="ECO:0000256" key="1">
    <source>
        <dbReference type="SAM" id="MobiDB-lite"/>
    </source>
</evidence>
<dbReference type="Proteomes" id="UP000298327">
    <property type="component" value="Unassembled WGS sequence"/>
</dbReference>
<proteinExistence type="predicted"/>
<dbReference type="STRING" id="205917.A0A4Y9XLC6"/>
<feature type="compositionally biased region" description="Polar residues" evidence="1">
    <location>
        <begin position="56"/>
        <end position="66"/>
    </location>
</feature>
<feature type="compositionally biased region" description="Low complexity" evidence="1">
    <location>
        <begin position="107"/>
        <end position="122"/>
    </location>
</feature>
<name>A0A4Y9XLC6_9AGAM</name>
<accession>A0A4Y9XLC6</accession>
<evidence type="ECO:0000313" key="3">
    <source>
        <dbReference type="Proteomes" id="UP000298327"/>
    </source>
</evidence>
<feature type="compositionally biased region" description="Basic and acidic residues" evidence="1">
    <location>
        <begin position="43"/>
        <end position="55"/>
    </location>
</feature>
<dbReference type="AlphaFoldDB" id="A0A4Y9XLC6"/>
<reference evidence="2 3" key="1">
    <citation type="submission" date="2019-02" db="EMBL/GenBank/DDBJ databases">
        <title>Genome sequencing of the rare red list fungi Dentipellis fragilis.</title>
        <authorList>
            <person name="Buettner E."/>
            <person name="Kellner H."/>
        </authorList>
    </citation>
    <scope>NUCLEOTIDE SEQUENCE [LARGE SCALE GENOMIC DNA]</scope>
    <source>
        <strain evidence="2 3">DSM 105465</strain>
    </source>
</reference>